<dbReference type="STRING" id="369723.Strop_0900"/>
<sequence>MTDRTRRSAPSAPGGSGLLRRWWPVAAVLLLLAAATAAAAHSSLGASRIPPAAEQLPLVPEYPTAEPVASIPVEPRDAGELNSQQRPDWLRTAVFALLGLAGLAVTGFLAWTLLHSVLRRSTRRGPVGRVPRTAEGTAREVVAALDAGLVDLDDTGTDPRTVVIACWVRLEEAAAGAGVRQLTGDTPTELVVRLLRGDPVAGVPAIASADVLADFAHVYREARYATRPVDERTRDQARAALRRLRGELTALAGVSGEEPA</sequence>
<dbReference type="RefSeq" id="WP_011904811.1">
    <property type="nucleotide sequence ID" value="NC_009380.1"/>
</dbReference>
<dbReference type="HOGENOM" id="CLU_093434_0_0_11"/>
<evidence type="ECO:0000313" key="3">
    <source>
        <dbReference type="EMBL" id="ABP53377.1"/>
    </source>
</evidence>
<feature type="domain" description="Protein-glutamine gamma-glutamyltransferase-like C-terminal" evidence="2">
    <location>
        <begin position="166"/>
        <end position="242"/>
    </location>
</feature>
<dbReference type="InterPro" id="IPR025403">
    <property type="entry name" value="TgpA-like_C"/>
</dbReference>
<dbReference type="Proteomes" id="UP000000235">
    <property type="component" value="Chromosome"/>
</dbReference>
<dbReference type="Pfam" id="PF13559">
    <property type="entry name" value="DUF4129"/>
    <property type="match status" value="1"/>
</dbReference>
<protein>
    <recommendedName>
        <fullName evidence="2">Protein-glutamine gamma-glutamyltransferase-like C-terminal domain-containing protein</fullName>
    </recommendedName>
</protein>
<evidence type="ECO:0000313" key="4">
    <source>
        <dbReference type="Proteomes" id="UP000000235"/>
    </source>
</evidence>
<proteinExistence type="predicted"/>
<keyword evidence="1" id="KW-0472">Membrane</keyword>
<reference evidence="4" key="1">
    <citation type="journal article" date="2007" name="Proc. Natl. Acad. Sci. U.S.A.">
        <title>Genome sequencing reveals complex secondary metabolome in the marine actinomycete Salinispora tropica.</title>
        <authorList>
            <person name="Udwary D.W."/>
            <person name="Zeigler L."/>
            <person name="Asolkar R.N."/>
            <person name="Singan V."/>
            <person name="Lapidus A."/>
            <person name="Fenical W."/>
            <person name="Jensen P.R."/>
            <person name="Moore B.S."/>
        </authorList>
    </citation>
    <scope>NUCLEOTIDE SEQUENCE [LARGE SCALE GENOMIC DNA]</scope>
    <source>
        <strain evidence="4">ATCC BAA-916 / DSM 44818 / CNB-440</strain>
    </source>
</reference>
<keyword evidence="4" id="KW-1185">Reference proteome</keyword>
<organism evidence="3 4">
    <name type="scientific">Salinispora tropica (strain ATCC BAA-916 / DSM 44818 / JCM 13857 / NBRC 105044 / CNB-440)</name>
    <dbReference type="NCBI Taxonomy" id="369723"/>
    <lineage>
        <taxon>Bacteria</taxon>
        <taxon>Bacillati</taxon>
        <taxon>Actinomycetota</taxon>
        <taxon>Actinomycetes</taxon>
        <taxon>Micromonosporales</taxon>
        <taxon>Micromonosporaceae</taxon>
        <taxon>Salinispora</taxon>
    </lineage>
</organism>
<keyword evidence="1" id="KW-0812">Transmembrane</keyword>
<dbReference type="AlphaFoldDB" id="A4X3C7"/>
<accession>A4X3C7</accession>
<dbReference type="eggNOG" id="ENOG50331S3">
    <property type="taxonomic scope" value="Bacteria"/>
</dbReference>
<dbReference type="KEGG" id="stp:Strop_0900"/>
<feature type="transmembrane region" description="Helical" evidence="1">
    <location>
        <begin position="93"/>
        <end position="114"/>
    </location>
</feature>
<dbReference type="EMBL" id="CP000667">
    <property type="protein sequence ID" value="ABP53377.1"/>
    <property type="molecule type" value="Genomic_DNA"/>
</dbReference>
<evidence type="ECO:0000256" key="1">
    <source>
        <dbReference type="SAM" id="Phobius"/>
    </source>
</evidence>
<gene>
    <name evidence="3" type="ordered locus">Strop_0900</name>
</gene>
<evidence type="ECO:0000259" key="2">
    <source>
        <dbReference type="Pfam" id="PF13559"/>
    </source>
</evidence>
<name>A4X3C7_SALTO</name>
<keyword evidence="1" id="KW-1133">Transmembrane helix</keyword>
<dbReference type="PATRIC" id="fig|369723.5.peg.918"/>